<keyword evidence="3" id="KW-1185">Reference proteome</keyword>
<dbReference type="OrthoDB" id="3254305at2759"/>
<dbReference type="EMBL" id="KN823083">
    <property type="protein sequence ID" value="KIO23482.1"/>
    <property type="molecule type" value="Genomic_DNA"/>
</dbReference>
<protein>
    <submittedName>
        <fullName evidence="2">Uncharacterized protein</fullName>
    </submittedName>
</protein>
<name>A0A0C3LPY9_9AGAM</name>
<feature type="region of interest" description="Disordered" evidence="1">
    <location>
        <begin position="1"/>
        <end position="24"/>
    </location>
</feature>
<proteinExistence type="predicted"/>
<accession>A0A0C3LPY9</accession>
<reference evidence="2 3" key="1">
    <citation type="submission" date="2014-04" db="EMBL/GenBank/DDBJ databases">
        <authorList>
            <consortium name="DOE Joint Genome Institute"/>
            <person name="Kuo A."/>
            <person name="Girlanda M."/>
            <person name="Perotto S."/>
            <person name="Kohler A."/>
            <person name="Nagy L.G."/>
            <person name="Floudas D."/>
            <person name="Copeland A."/>
            <person name="Barry K.W."/>
            <person name="Cichocki N."/>
            <person name="Veneault-Fourrey C."/>
            <person name="LaButti K."/>
            <person name="Lindquist E.A."/>
            <person name="Lipzen A."/>
            <person name="Lundell T."/>
            <person name="Morin E."/>
            <person name="Murat C."/>
            <person name="Sun H."/>
            <person name="Tunlid A."/>
            <person name="Henrissat B."/>
            <person name="Grigoriev I.V."/>
            <person name="Hibbett D.S."/>
            <person name="Martin F."/>
            <person name="Nordberg H.P."/>
            <person name="Cantor M.N."/>
            <person name="Hua S.X."/>
        </authorList>
    </citation>
    <scope>NUCLEOTIDE SEQUENCE [LARGE SCALE GENOMIC DNA]</scope>
    <source>
        <strain evidence="2 3">MUT 4182</strain>
    </source>
</reference>
<dbReference type="AlphaFoldDB" id="A0A0C3LPY9"/>
<evidence type="ECO:0000313" key="2">
    <source>
        <dbReference type="EMBL" id="KIO23482.1"/>
    </source>
</evidence>
<evidence type="ECO:0000313" key="3">
    <source>
        <dbReference type="Proteomes" id="UP000054248"/>
    </source>
</evidence>
<reference evidence="3" key="2">
    <citation type="submission" date="2015-01" db="EMBL/GenBank/DDBJ databases">
        <title>Evolutionary Origins and Diversification of the Mycorrhizal Mutualists.</title>
        <authorList>
            <consortium name="DOE Joint Genome Institute"/>
            <consortium name="Mycorrhizal Genomics Consortium"/>
            <person name="Kohler A."/>
            <person name="Kuo A."/>
            <person name="Nagy L.G."/>
            <person name="Floudas D."/>
            <person name="Copeland A."/>
            <person name="Barry K.W."/>
            <person name="Cichocki N."/>
            <person name="Veneault-Fourrey C."/>
            <person name="LaButti K."/>
            <person name="Lindquist E.A."/>
            <person name="Lipzen A."/>
            <person name="Lundell T."/>
            <person name="Morin E."/>
            <person name="Murat C."/>
            <person name="Riley R."/>
            <person name="Ohm R."/>
            <person name="Sun H."/>
            <person name="Tunlid A."/>
            <person name="Henrissat B."/>
            <person name="Grigoriev I.V."/>
            <person name="Hibbett D.S."/>
            <person name="Martin F."/>
        </authorList>
    </citation>
    <scope>NUCLEOTIDE SEQUENCE [LARGE SCALE GENOMIC DNA]</scope>
    <source>
        <strain evidence="3">MUT 4182</strain>
    </source>
</reference>
<organism evidence="2 3">
    <name type="scientific">Tulasnella calospora MUT 4182</name>
    <dbReference type="NCBI Taxonomy" id="1051891"/>
    <lineage>
        <taxon>Eukaryota</taxon>
        <taxon>Fungi</taxon>
        <taxon>Dikarya</taxon>
        <taxon>Basidiomycota</taxon>
        <taxon>Agaricomycotina</taxon>
        <taxon>Agaricomycetes</taxon>
        <taxon>Cantharellales</taxon>
        <taxon>Tulasnellaceae</taxon>
        <taxon>Tulasnella</taxon>
    </lineage>
</organism>
<evidence type="ECO:0000256" key="1">
    <source>
        <dbReference type="SAM" id="MobiDB-lite"/>
    </source>
</evidence>
<sequence>MESLPASIPSETTRTTGTTKTKKTRMDKIIALANGIKRLLESDEMPAVTNETHRKFIVSALEAVARGNVRQDILRVLNRTLHPVDDNIDAKDFIDLANGNIRELSELYKLQIQSETSMPPPSSYAKHTVWANWQTKADAILCFRPNDKKGIPLCVLDDVFREFQHQATAPLPPTTDAAQAMSAAFDLCCTMPDNFAEEDDRSKAFDKCLEPIFQLKSWRKQVPIEPDGEVHGGKVDRTYELDGAILIIREDKLEAGTGNDVYMQVARDYQLFVKESRDQNSTFFEQGAPVFLLCLL</sequence>
<gene>
    <name evidence="2" type="ORF">M407DRAFT_27013</name>
</gene>
<dbReference type="HOGENOM" id="CLU_763257_0_0_1"/>
<feature type="non-terminal residue" evidence="2">
    <location>
        <position position="296"/>
    </location>
</feature>
<dbReference type="Proteomes" id="UP000054248">
    <property type="component" value="Unassembled WGS sequence"/>
</dbReference>